<gene>
    <name evidence="2" type="ORF">GGX14DRAFT_485347</name>
</gene>
<proteinExistence type="predicted"/>
<dbReference type="EMBL" id="JARJCW010000186">
    <property type="protein sequence ID" value="KAJ7187693.1"/>
    <property type="molecule type" value="Genomic_DNA"/>
</dbReference>
<feature type="domain" description="F-box" evidence="1">
    <location>
        <begin position="41"/>
        <end position="110"/>
    </location>
</feature>
<dbReference type="Gene3D" id="1.20.1280.50">
    <property type="match status" value="1"/>
</dbReference>
<keyword evidence="3" id="KW-1185">Reference proteome</keyword>
<organism evidence="2 3">
    <name type="scientific">Mycena pura</name>
    <dbReference type="NCBI Taxonomy" id="153505"/>
    <lineage>
        <taxon>Eukaryota</taxon>
        <taxon>Fungi</taxon>
        <taxon>Dikarya</taxon>
        <taxon>Basidiomycota</taxon>
        <taxon>Agaricomycotina</taxon>
        <taxon>Agaricomycetes</taxon>
        <taxon>Agaricomycetidae</taxon>
        <taxon>Agaricales</taxon>
        <taxon>Marasmiineae</taxon>
        <taxon>Mycenaceae</taxon>
        <taxon>Mycena</taxon>
    </lineage>
</organism>
<evidence type="ECO:0000313" key="2">
    <source>
        <dbReference type="EMBL" id="KAJ7187693.1"/>
    </source>
</evidence>
<dbReference type="SUPFAM" id="SSF52047">
    <property type="entry name" value="RNI-like"/>
    <property type="match status" value="1"/>
</dbReference>
<evidence type="ECO:0000313" key="3">
    <source>
        <dbReference type="Proteomes" id="UP001219525"/>
    </source>
</evidence>
<dbReference type="AlphaFoldDB" id="A0AAD6UKQ4"/>
<accession>A0AAD6UKQ4</accession>
<dbReference type="InterPro" id="IPR001810">
    <property type="entry name" value="F-box_dom"/>
</dbReference>
<protein>
    <recommendedName>
        <fullName evidence="1">F-box domain-containing protein</fullName>
    </recommendedName>
</protein>
<dbReference type="Pfam" id="PF12937">
    <property type="entry name" value="F-box-like"/>
    <property type="match status" value="1"/>
</dbReference>
<name>A0AAD6UKQ4_9AGAR</name>
<dbReference type="Proteomes" id="UP001219525">
    <property type="component" value="Unassembled WGS sequence"/>
</dbReference>
<comment type="caution">
    <text evidence="2">The sequence shown here is derived from an EMBL/GenBank/DDBJ whole genome shotgun (WGS) entry which is preliminary data.</text>
</comment>
<sequence length="464" mass="52504">MPCSLSQSAPEDVFPYHQLDSLDSECTVLAERAKHIVIQGIQKLPTEILCEIFRSAVPAQARNSPPIRVRAPRTQRGPWKLLSPWSLGQVCGRWRAVALSLPSLWTSISIYTHLSARELFLIQMQLERSRDAPLVILIRCMYECKEKLAFDTLVREYLVLSSLRWRRLEFIARTGHSDPAIFHFILLRPMPLLQELISDPWDHYYSYLANAGSPNLVRIVAGRYRLVPWGWDRLVAFRALCSGAAYTFLERLLAAANLVECDIRTWASRSKLLRIAEAPMLTLPHLRRLAVNKSVFLRYLDLPALQELHVEGQITDVLPCLHRSTCPLRRLSLVHCTATHTDVARLLRAAPSLTTLEIDFLWSHWSTADLRALIAVLTIPDGRCPGVQECASTCLCPLLTALSWGDRTAEMDCAAFVDMVHAHRRAAIDNERCEHSPLLSVGIYLGGAGMRAYGRWMQWMGVLA</sequence>
<evidence type="ECO:0000259" key="1">
    <source>
        <dbReference type="Pfam" id="PF12937"/>
    </source>
</evidence>
<reference evidence="2" key="1">
    <citation type="submission" date="2023-03" db="EMBL/GenBank/DDBJ databases">
        <title>Massive genome expansion in bonnet fungi (Mycena s.s.) driven by repeated elements and novel gene families across ecological guilds.</title>
        <authorList>
            <consortium name="Lawrence Berkeley National Laboratory"/>
            <person name="Harder C.B."/>
            <person name="Miyauchi S."/>
            <person name="Viragh M."/>
            <person name="Kuo A."/>
            <person name="Thoen E."/>
            <person name="Andreopoulos B."/>
            <person name="Lu D."/>
            <person name="Skrede I."/>
            <person name="Drula E."/>
            <person name="Henrissat B."/>
            <person name="Morin E."/>
            <person name="Kohler A."/>
            <person name="Barry K."/>
            <person name="LaButti K."/>
            <person name="Morin E."/>
            <person name="Salamov A."/>
            <person name="Lipzen A."/>
            <person name="Mereny Z."/>
            <person name="Hegedus B."/>
            <person name="Baldrian P."/>
            <person name="Stursova M."/>
            <person name="Weitz H."/>
            <person name="Taylor A."/>
            <person name="Grigoriev I.V."/>
            <person name="Nagy L.G."/>
            <person name="Martin F."/>
            <person name="Kauserud H."/>
        </authorList>
    </citation>
    <scope>NUCLEOTIDE SEQUENCE</scope>
    <source>
        <strain evidence="2">9144</strain>
    </source>
</reference>